<proteinExistence type="predicted"/>
<organism evidence="2 3">
    <name type="scientific">Parnassius mnemosyne</name>
    <name type="common">clouded apollo</name>
    <dbReference type="NCBI Taxonomy" id="213953"/>
    <lineage>
        <taxon>Eukaryota</taxon>
        <taxon>Metazoa</taxon>
        <taxon>Ecdysozoa</taxon>
        <taxon>Arthropoda</taxon>
        <taxon>Hexapoda</taxon>
        <taxon>Insecta</taxon>
        <taxon>Pterygota</taxon>
        <taxon>Neoptera</taxon>
        <taxon>Endopterygota</taxon>
        <taxon>Lepidoptera</taxon>
        <taxon>Glossata</taxon>
        <taxon>Ditrysia</taxon>
        <taxon>Papilionoidea</taxon>
        <taxon>Papilionidae</taxon>
        <taxon>Parnassiinae</taxon>
        <taxon>Parnassini</taxon>
        <taxon>Parnassius</taxon>
        <taxon>Driopa</taxon>
    </lineage>
</organism>
<name>A0AAV1KY39_9NEOP</name>
<feature type="domain" description="Helitron helicase-like" evidence="1">
    <location>
        <begin position="1"/>
        <end position="109"/>
    </location>
</feature>
<accession>A0AAV1KY39</accession>
<protein>
    <recommendedName>
        <fullName evidence="1">Helitron helicase-like domain-containing protein</fullName>
    </recommendedName>
</protein>
<evidence type="ECO:0000259" key="1">
    <source>
        <dbReference type="Pfam" id="PF14214"/>
    </source>
</evidence>
<evidence type="ECO:0000313" key="3">
    <source>
        <dbReference type="Proteomes" id="UP001314205"/>
    </source>
</evidence>
<dbReference type="AlphaFoldDB" id="A0AAV1KY39"/>
<dbReference type="Pfam" id="PF14214">
    <property type="entry name" value="Helitron_like_N"/>
    <property type="match status" value="1"/>
</dbReference>
<dbReference type="EMBL" id="CAVLGL010000081">
    <property type="protein sequence ID" value="CAK1586712.1"/>
    <property type="molecule type" value="Genomic_DNA"/>
</dbReference>
<sequence length="224" mass="26252">MIRQYSKPTVFFTISSNEIGWPKLLQLLHNLKNNAKISVEEAADLHFIEKSTLINEDAVTCAIYFNKLVEIILKIVQSKRHSPLKKYRLLHYFKRIEFQHRGSPHAHILAWLDNAPEDALNRDYNEAIDLIDFLVSVSAAEASGDIRLQTHKHTFTCYKGTASRRQQKCRFDDPFMPVKKTMILTPITNTKNGFQQYQTKYNSIQKNLEKYEYNGFQSFYDENR</sequence>
<reference evidence="2 3" key="1">
    <citation type="submission" date="2023-11" db="EMBL/GenBank/DDBJ databases">
        <authorList>
            <person name="Hedman E."/>
            <person name="Englund M."/>
            <person name="Stromberg M."/>
            <person name="Nyberg Akerstrom W."/>
            <person name="Nylinder S."/>
            <person name="Jareborg N."/>
            <person name="Kallberg Y."/>
            <person name="Kronander E."/>
        </authorList>
    </citation>
    <scope>NUCLEOTIDE SEQUENCE [LARGE SCALE GENOMIC DNA]</scope>
</reference>
<evidence type="ECO:0000313" key="2">
    <source>
        <dbReference type="EMBL" id="CAK1586712.1"/>
    </source>
</evidence>
<comment type="caution">
    <text evidence="2">The sequence shown here is derived from an EMBL/GenBank/DDBJ whole genome shotgun (WGS) entry which is preliminary data.</text>
</comment>
<dbReference type="InterPro" id="IPR025476">
    <property type="entry name" value="Helitron_helicase-like"/>
</dbReference>
<gene>
    <name evidence="2" type="ORF">PARMNEM_LOCUS7621</name>
</gene>
<dbReference type="Proteomes" id="UP001314205">
    <property type="component" value="Unassembled WGS sequence"/>
</dbReference>
<keyword evidence="3" id="KW-1185">Reference proteome</keyword>